<sequence>MNIIVVDYDENWPKLFKKEAGKIREVLKYELVDIYHIGSTAVPNLMAKPIIDMMPIVKNIEVVDQFNSKMREIGYEPLGEFGMKGRRYFRKGGENRTHQVHIFQWNNTLEVKRHLAVRDYLRSHIHEATAYGKLKEQLAKEFPKDIEGYSIGKEEFVRGLEQRALEWLEEKGL</sequence>
<dbReference type="PANTHER" id="PTHR34822:SF1">
    <property type="entry name" value="GRPB FAMILY PROTEIN"/>
    <property type="match status" value="1"/>
</dbReference>
<dbReference type="SUPFAM" id="SSF81301">
    <property type="entry name" value="Nucleotidyltransferase"/>
    <property type="match status" value="1"/>
</dbReference>
<keyword evidence="2" id="KW-1185">Reference proteome</keyword>
<protein>
    <submittedName>
        <fullName evidence="1">GrpB family protein</fullName>
    </submittedName>
</protein>
<name>A0A942THJ5_9BACI</name>
<dbReference type="Pfam" id="PF04229">
    <property type="entry name" value="GrpB"/>
    <property type="match status" value="1"/>
</dbReference>
<reference evidence="1 2" key="1">
    <citation type="submission" date="2021-05" db="EMBL/GenBank/DDBJ databases">
        <title>Novel Bacillus species.</title>
        <authorList>
            <person name="Liu G."/>
        </authorList>
    </citation>
    <scope>NUCLEOTIDE SEQUENCE [LARGE SCALE GENOMIC DNA]</scope>
    <source>
        <strain evidence="2">FJAT-49780</strain>
    </source>
</reference>
<proteinExistence type="predicted"/>
<gene>
    <name evidence="1" type="ORF">KHA97_16855</name>
</gene>
<dbReference type="AlphaFoldDB" id="A0A942THJ5"/>
<dbReference type="PANTHER" id="PTHR34822">
    <property type="entry name" value="GRPB DOMAIN PROTEIN (AFU_ORTHOLOGUE AFUA_1G01530)"/>
    <property type="match status" value="1"/>
</dbReference>
<organism evidence="1 2">
    <name type="scientific">Lederbergia citri</name>
    <dbReference type="NCBI Taxonomy" id="2833580"/>
    <lineage>
        <taxon>Bacteria</taxon>
        <taxon>Bacillati</taxon>
        <taxon>Bacillota</taxon>
        <taxon>Bacilli</taxon>
        <taxon>Bacillales</taxon>
        <taxon>Bacillaceae</taxon>
        <taxon>Lederbergia</taxon>
    </lineage>
</organism>
<comment type="caution">
    <text evidence="1">The sequence shown here is derived from an EMBL/GenBank/DDBJ whole genome shotgun (WGS) entry which is preliminary data.</text>
</comment>
<evidence type="ECO:0000313" key="1">
    <source>
        <dbReference type="EMBL" id="MBS4196722.1"/>
    </source>
</evidence>
<dbReference type="EMBL" id="JAGYPG010000003">
    <property type="protein sequence ID" value="MBS4196722.1"/>
    <property type="molecule type" value="Genomic_DNA"/>
</dbReference>
<dbReference type="InterPro" id="IPR043519">
    <property type="entry name" value="NT_sf"/>
</dbReference>
<evidence type="ECO:0000313" key="2">
    <source>
        <dbReference type="Proteomes" id="UP000681414"/>
    </source>
</evidence>
<dbReference type="InterPro" id="IPR007344">
    <property type="entry name" value="GrpB/CoaE"/>
</dbReference>
<accession>A0A942THJ5</accession>
<dbReference type="Proteomes" id="UP000681414">
    <property type="component" value="Unassembled WGS sequence"/>
</dbReference>
<dbReference type="Gene3D" id="3.30.460.10">
    <property type="entry name" value="Beta Polymerase, domain 2"/>
    <property type="match status" value="1"/>
</dbReference>